<protein>
    <recommendedName>
        <fullName evidence="8">Rhodopsin domain-containing protein</fullName>
    </recommendedName>
</protein>
<evidence type="ECO:0000256" key="1">
    <source>
        <dbReference type="ARBA" id="ARBA00004141"/>
    </source>
</evidence>
<evidence type="ECO:0000259" key="8">
    <source>
        <dbReference type="Pfam" id="PF20684"/>
    </source>
</evidence>
<proteinExistence type="inferred from homology"/>
<evidence type="ECO:0000256" key="4">
    <source>
        <dbReference type="ARBA" id="ARBA00023136"/>
    </source>
</evidence>
<evidence type="ECO:0000313" key="10">
    <source>
        <dbReference type="Proteomes" id="UP000054383"/>
    </source>
</evidence>
<dbReference type="PANTHER" id="PTHR33048">
    <property type="entry name" value="PTH11-LIKE INTEGRAL MEMBRANE PROTEIN (AFU_ORTHOLOGUE AFUA_5G11245)"/>
    <property type="match status" value="1"/>
</dbReference>
<gene>
    <name evidence="9" type="ORF">PISL3812_00768</name>
</gene>
<keyword evidence="10" id="KW-1185">Reference proteome</keyword>
<evidence type="ECO:0000313" key="9">
    <source>
        <dbReference type="EMBL" id="CRG83417.1"/>
    </source>
</evidence>
<feature type="transmembrane region" description="Helical" evidence="7">
    <location>
        <begin position="148"/>
        <end position="171"/>
    </location>
</feature>
<feature type="compositionally biased region" description="Polar residues" evidence="6">
    <location>
        <begin position="319"/>
        <end position="339"/>
    </location>
</feature>
<keyword evidence="3 7" id="KW-1133">Transmembrane helix</keyword>
<evidence type="ECO:0000256" key="5">
    <source>
        <dbReference type="ARBA" id="ARBA00038359"/>
    </source>
</evidence>
<feature type="transmembrane region" description="Helical" evidence="7">
    <location>
        <begin position="28"/>
        <end position="48"/>
    </location>
</feature>
<feature type="transmembrane region" description="Helical" evidence="7">
    <location>
        <begin position="231"/>
        <end position="251"/>
    </location>
</feature>
<feature type="compositionally biased region" description="Basic and acidic residues" evidence="6">
    <location>
        <begin position="415"/>
        <end position="428"/>
    </location>
</feature>
<comment type="subcellular location">
    <subcellularLocation>
        <location evidence="1">Membrane</location>
        <topology evidence="1">Multi-pass membrane protein</topology>
    </subcellularLocation>
</comment>
<feature type="transmembrane region" description="Helical" evidence="7">
    <location>
        <begin position="110"/>
        <end position="136"/>
    </location>
</feature>
<feature type="region of interest" description="Disordered" evidence="6">
    <location>
        <begin position="319"/>
        <end position="354"/>
    </location>
</feature>
<keyword evidence="4 7" id="KW-0472">Membrane</keyword>
<evidence type="ECO:0000256" key="6">
    <source>
        <dbReference type="SAM" id="MobiDB-lite"/>
    </source>
</evidence>
<organism evidence="9 10">
    <name type="scientific">Talaromyces islandicus</name>
    <name type="common">Penicillium islandicum</name>
    <dbReference type="NCBI Taxonomy" id="28573"/>
    <lineage>
        <taxon>Eukaryota</taxon>
        <taxon>Fungi</taxon>
        <taxon>Dikarya</taxon>
        <taxon>Ascomycota</taxon>
        <taxon>Pezizomycotina</taxon>
        <taxon>Eurotiomycetes</taxon>
        <taxon>Eurotiomycetidae</taxon>
        <taxon>Eurotiales</taxon>
        <taxon>Trichocomaceae</taxon>
        <taxon>Talaromyces</taxon>
        <taxon>Talaromyces sect. Islandici</taxon>
    </lineage>
</organism>
<dbReference type="PANTHER" id="PTHR33048:SF158">
    <property type="entry name" value="MEMBRANE PROTEIN PTH11-LIKE, PUTATIVE-RELATED"/>
    <property type="match status" value="1"/>
</dbReference>
<dbReference type="OMA" id="IFRPRTH"/>
<feature type="transmembrane region" description="Helical" evidence="7">
    <location>
        <begin position="263"/>
        <end position="288"/>
    </location>
</feature>
<dbReference type="STRING" id="28573.A0A0U1LK75"/>
<dbReference type="Pfam" id="PF20684">
    <property type="entry name" value="Fung_rhodopsin"/>
    <property type="match status" value="1"/>
</dbReference>
<evidence type="ECO:0000256" key="2">
    <source>
        <dbReference type="ARBA" id="ARBA00022692"/>
    </source>
</evidence>
<name>A0A0U1LK75_TALIS</name>
<feature type="domain" description="Rhodopsin" evidence="8">
    <location>
        <begin position="52"/>
        <end position="290"/>
    </location>
</feature>
<feature type="transmembrane region" description="Helical" evidence="7">
    <location>
        <begin position="68"/>
        <end position="90"/>
    </location>
</feature>
<feature type="transmembrane region" description="Helical" evidence="7">
    <location>
        <begin position="202"/>
        <end position="224"/>
    </location>
</feature>
<dbReference type="EMBL" id="CVMT01000001">
    <property type="protein sequence ID" value="CRG83417.1"/>
    <property type="molecule type" value="Genomic_DNA"/>
</dbReference>
<dbReference type="InterPro" id="IPR049326">
    <property type="entry name" value="Rhodopsin_dom_fungi"/>
</dbReference>
<dbReference type="OrthoDB" id="3923077at2759"/>
<feature type="compositionally biased region" description="Low complexity" evidence="6">
    <location>
        <begin position="379"/>
        <end position="403"/>
    </location>
</feature>
<feature type="region of interest" description="Disordered" evidence="6">
    <location>
        <begin position="373"/>
        <end position="440"/>
    </location>
</feature>
<accession>A0A0U1LK75</accession>
<sequence>MVKDSYNPLAVAAGKVPPGLSPEDRNSVYHGVPMTVVLSVFACFALAFYMTRIYAKIVIVRRLGWDDLLCTIGVLGAILDIVCFGVSSINGPLGKHMWNITLAQFLSNNFVITGYIMQVTASATLGVIKLTIFIFYAEIFWVLEWCRWVIYIGASISSAFYLSMTIVQFYFMTPRPGETMAEHFGGKMAARVTSLSIPTTSVGLAIDILLLVVPLCAVVQLHLAKMKKVQLILTFLIGIFAILGSVLSLSFKIMTYGNPDLTYHLILVNFFISIEMIFGICIACAPLVSRTARYHRGQITSIVQSLSISPRSLPSFVSPVQKSSSLNNKTPGSGSSAQRSGPGEQGAENQTEMSEIRSFKKWRGKYINTRSEGKLWSSTDGTTTTTTMTGTTHTTGHATNTTARTEEDLEQQDQLQRDSHDDNDGIDAHKHRNPSPEQQV</sequence>
<evidence type="ECO:0000256" key="7">
    <source>
        <dbReference type="SAM" id="Phobius"/>
    </source>
</evidence>
<dbReference type="Proteomes" id="UP000054383">
    <property type="component" value="Unassembled WGS sequence"/>
</dbReference>
<dbReference type="InterPro" id="IPR052337">
    <property type="entry name" value="SAT4-like"/>
</dbReference>
<comment type="similarity">
    <text evidence="5">Belongs to the SAT4 family.</text>
</comment>
<keyword evidence="2 7" id="KW-0812">Transmembrane</keyword>
<dbReference type="GO" id="GO:0016020">
    <property type="term" value="C:membrane"/>
    <property type="evidence" value="ECO:0007669"/>
    <property type="project" value="UniProtKB-SubCell"/>
</dbReference>
<dbReference type="AlphaFoldDB" id="A0A0U1LK75"/>
<reference evidence="9 10" key="1">
    <citation type="submission" date="2015-04" db="EMBL/GenBank/DDBJ databases">
        <authorList>
            <person name="Syromyatnikov M.Y."/>
            <person name="Popov V.N."/>
        </authorList>
    </citation>
    <scope>NUCLEOTIDE SEQUENCE [LARGE SCALE GENOMIC DNA]</scope>
    <source>
        <strain evidence="9">WF-38-12</strain>
    </source>
</reference>
<evidence type="ECO:0000256" key="3">
    <source>
        <dbReference type="ARBA" id="ARBA00022989"/>
    </source>
</evidence>